<keyword evidence="4" id="KW-1185">Reference proteome</keyword>
<comment type="similarity">
    <text evidence="1">Belongs to the pseudomonas-type ThrB family.</text>
</comment>
<gene>
    <name evidence="3" type="ORF">EV380_0011</name>
</gene>
<evidence type="ECO:0000313" key="4">
    <source>
        <dbReference type="Proteomes" id="UP000292685"/>
    </source>
</evidence>
<evidence type="ECO:0000259" key="2">
    <source>
        <dbReference type="PROSITE" id="PS50011"/>
    </source>
</evidence>
<dbReference type="GO" id="GO:0009088">
    <property type="term" value="P:threonine biosynthetic process"/>
    <property type="evidence" value="ECO:0007669"/>
    <property type="project" value="TreeGrafter"/>
</dbReference>
<dbReference type="GO" id="GO:0005524">
    <property type="term" value="F:ATP binding"/>
    <property type="evidence" value="ECO:0007669"/>
    <property type="project" value="InterPro"/>
</dbReference>
<dbReference type="GO" id="GO:0004413">
    <property type="term" value="F:homoserine kinase activity"/>
    <property type="evidence" value="ECO:0007669"/>
    <property type="project" value="TreeGrafter"/>
</dbReference>
<dbReference type="PANTHER" id="PTHR21064:SF6">
    <property type="entry name" value="AMINOGLYCOSIDE PHOSPHOTRANSFERASE DOMAIN-CONTAINING PROTEIN"/>
    <property type="match status" value="1"/>
</dbReference>
<name>A0A4Q8AA01_9MICC</name>
<dbReference type="AlphaFoldDB" id="A0A4Q8AA01"/>
<dbReference type="InterPro" id="IPR050249">
    <property type="entry name" value="Pseudomonas-type_ThrB"/>
</dbReference>
<dbReference type="OrthoDB" id="241498at2"/>
<dbReference type="InterPro" id="IPR002575">
    <property type="entry name" value="Aminoglycoside_PTrfase"/>
</dbReference>
<dbReference type="GO" id="GO:0004672">
    <property type="term" value="F:protein kinase activity"/>
    <property type="evidence" value="ECO:0007669"/>
    <property type="project" value="InterPro"/>
</dbReference>
<dbReference type="Gene3D" id="3.90.1200.10">
    <property type="match status" value="1"/>
</dbReference>
<accession>A0A4Q8AA01</accession>
<dbReference type="Proteomes" id="UP000292685">
    <property type="component" value="Unassembled WGS sequence"/>
</dbReference>
<dbReference type="InterPro" id="IPR008266">
    <property type="entry name" value="Tyr_kinase_AS"/>
</dbReference>
<dbReference type="Gene3D" id="3.30.200.20">
    <property type="entry name" value="Phosphorylase Kinase, domain 1"/>
    <property type="match status" value="1"/>
</dbReference>
<protein>
    <submittedName>
        <fullName evidence="3">Ser/Thr protein kinase RdoA (MazF antagonist)</fullName>
    </submittedName>
</protein>
<keyword evidence="3" id="KW-0808">Transferase</keyword>
<proteinExistence type="inferred from homology"/>
<dbReference type="SUPFAM" id="SSF56112">
    <property type="entry name" value="Protein kinase-like (PK-like)"/>
    <property type="match status" value="1"/>
</dbReference>
<reference evidence="3 4" key="1">
    <citation type="submission" date="2019-02" db="EMBL/GenBank/DDBJ databases">
        <title>Sequencing the genomes of 1000 actinobacteria strains.</title>
        <authorList>
            <person name="Klenk H.-P."/>
        </authorList>
    </citation>
    <scope>NUCLEOTIDE SEQUENCE [LARGE SCALE GENOMIC DNA]</scope>
    <source>
        <strain evidence="3 4">DSM 17364</strain>
    </source>
</reference>
<organism evidence="3 4">
    <name type="scientific">Zhihengliuella halotolerans</name>
    <dbReference type="NCBI Taxonomy" id="370736"/>
    <lineage>
        <taxon>Bacteria</taxon>
        <taxon>Bacillati</taxon>
        <taxon>Actinomycetota</taxon>
        <taxon>Actinomycetes</taxon>
        <taxon>Micrococcales</taxon>
        <taxon>Micrococcaceae</taxon>
        <taxon>Zhihengliuella</taxon>
    </lineage>
</organism>
<evidence type="ECO:0000256" key="1">
    <source>
        <dbReference type="ARBA" id="ARBA00038240"/>
    </source>
</evidence>
<feature type="domain" description="Protein kinase" evidence="2">
    <location>
        <begin position="11"/>
        <end position="337"/>
    </location>
</feature>
<comment type="caution">
    <text evidence="3">The sequence shown here is derived from an EMBL/GenBank/DDBJ whole genome shotgun (WGS) entry which is preliminary data.</text>
</comment>
<evidence type="ECO:0000313" key="3">
    <source>
        <dbReference type="EMBL" id="RZU60481.1"/>
    </source>
</evidence>
<dbReference type="InterPro" id="IPR000719">
    <property type="entry name" value="Prot_kinase_dom"/>
</dbReference>
<dbReference type="EMBL" id="SHLA01000001">
    <property type="protein sequence ID" value="RZU60481.1"/>
    <property type="molecule type" value="Genomic_DNA"/>
</dbReference>
<dbReference type="RefSeq" id="WP_130448471.1">
    <property type="nucleotide sequence ID" value="NZ_SHLA01000001.1"/>
</dbReference>
<dbReference type="Pfam" id="PF01636">
    <property type="entry name" value="APH"/>
    <property type="match status" value="1"/>
</dbReference>
<keyword evidence="3" id="KW-0418">Kinase</keyword>
<dbReference type="PROSITE" id="PS00109">
    <property type="entry name" value="PROTEIN_KINASE_TYR"/>
    <property type="match status" value="1"/>
</dbReference>
<dbReference type="InterPro" id="IPR011009">
    <property type="entry name" value="Kinase-like_dom_sf"/>
</dbReference>
<sequence>MRLQAATELVERALARYGLRGAGEIELVKYRENYVFKLNRPAGSFAIRVHRVGYHDAAEIRTEMAYLDALAERGLPVPRLVRTLDGELMCREDLDGETVFVDVLEWVEGAAPLGDIVTGLDGTSTLAPADFRALGERLGELHLALIDLGRLPGFRRGAWDAAGLAGTDPLWGDPRGVEALSVPDAETLGLALAALERDLGDLPRDEQHFGVIHADLTPENVLVRGGEMVLIDFDDFGEGWHLFDLATVLFFYTRHPRFEEFRAALFDGYQTVRSVPAGFFAAWDTLLLARATTYLGWAGQRSGDAEAVFIAERVAPHVVRMARDYLRDRAGGRAVQA</sequence>
<dbReference type="PANTHER" id="PTHR21064">
    <property type="entry name" value="AMINOGLYCOSIDE PHOSPHOTRANSFERASE DOMAIN-CONTAINING PROTEIN-RELATED"/>
    <property type="match status" value="1"/>
</dbReference>
<dbReference type="PROSITE" id="PS50011">
    <property type="entry name" value="PROTEIN_KINASE_DOM"/>
    <property type="match status" value="1"/>
</dbReference>